<proteinExistence type="predicted"/>
<organism evidence="3 4">
    <name type="scientific">Austropuccinia psidii MF-1</name>
    <dbReference type="NCBI Taxonomy" id="1389203"/>
    <lineage>
        <taxon>Eukaryota</taxon>
        <taxon>Fungi</taxon>
        <taxon>Dikarya</taxon>
        <taxon>Basidiomycota</taxon>
        <taxon>Pucciniomycotina</taxon>
        <taxon>Pucciniomycetes</taxon>
        <taxon>Pucciniales</taxon>
        <taxon>Sphaerophragmiaceae</taxon>
        <taxon>Austropuccinia</taxon>
    </lineage>
</organism>
<dbReference type="SUPFAM" id="SSF56672">
    <property type="entry name" value="DNA/RNA polymerases"/>
    <property type="match status" value="1"/>
</dbReference>
<dbReference type="AlphaFoldDB" id="A0A9Q3HD12"/>
<comment type="caution">
    <text evidence="3">The sequence shown here is derived from an EMBL/GenBank/DDBJ whole genome shotgun (WGS) entry which is preliminary data.</text>
</comment>
<evidence type="ECO:0000313" key="3">
    <source>
        <dbReference type="EMBL" id="MBW0500321.1"/>
    </source>
</evidence>
<dbReference type="InterPro" id="IPR043128">
    <property type="entry name" value="Rev_trsase/Diguanyl_cyclase"/>
</dbReference>
<feature type="domain" description="Reverse transcriptase/retrotransposon-derived protein RNase H-like" evidence="2">
    <location>
        <begin position="23"/>
        <end position="108"/>
    </location>
</feature>
<reference evidence="3" key="1">
    <citation type="submission" date="2021-03" db="EMBL/GenBank/DDBJ databases">
        <title>Draft genome sequence of rust myrtle Austropuccinia psidii MF-1, a brazilian biotype.</title>
        <authorList>
            <person name="Quecine M.C."/>
            <person name="Pachon D.M.R."/>
            <person name="Bonatelli M.L."/>
            <person name="Correr F.H."/>
            <person name="Franceschini L.M."/>
            <person name="Leite T.F."/>
            <person name="Margarido G.R.A."/>
            <person name="Almeida C.A."/>
            <person name="Ferrarezi J.A."/>
            <person name="Labate C.A."/>
        </authorList>
    </citation>
    <scope>NUCLEOTIDE SEQUENCE</scope>
    <source>
        <strain evidence="3">MF-1</strain>
    </source>
</reference>
<dbReference type="EMBL" id="AVOT02015748">
    <property type="protein sequence ID" value="MBW0500321.1"/>
    <property type="molecule type" value="Genomic_DNA"/>
</dbReference>
<dbReference type="OrthoDB" id="3234307at2759"/>
<name>A0A9Q3HD12_9BASI</name>
<dbReference type="PANTHER" id="PTHR37984:SF5">
    <property type="entry name" value="PROTEIN NYNRIN-LIKE"/>
    <property type="match status" value="1"/>
</dbReference>
<keyword evidence="4" id="KW-1185">Reference proteome</keyword>
<dbReference type="InterPro" id="IPR041577">
    <property type="entry name" value="RT_RNaseH_2"/>
</dbReference>
<accession>A0A9Q3HD12</accession>
<sequence length="108" mass="12509">MKDFAQIPKSLYKLCDQKKVYEMTEERAKAYDKLKNSLTNAPFLLIPDWKIPLKLYIDACGEELAYAIHQIQIINDKPFEASICFISGEIIPTEARYGEIQMEFLCLV</sequence>
<dbReference type="Proteomes" id="UP000765509">
    <property type="component" value="Unassembled WGS sequence"/>
</dbReference>
<dbReference type="Gene3D" id="3.30.70.270">
    <property type="match status" value="1"/>
</dbReference>
<gene>
    <name evidence="3" type="ORF">O181_040036</name>
</gene>
<evidence type="ECO:0000256" key="1">
    <source>
        <dbReference type="ARBA" id="ARBA00023268"/>
    </source>
</evidence>
<dbReference type="Pfam" id="PF17919">
    <property type="entry name" value="RT_RNaseH_2"/>
    <property type="match status" value="1"/>
</dbReference>
<dbReference type="InterPro" id="IPR050951">
    <property type="entry name" value="Retrovirus_Pol_polyprotein"/>
</dbReference>
<dbReference type="PANTHER" id="PTHR37984">
    <property type="entry name" value="PROTEIN CBG26694"/>
    <property type="match status" value="1"/>
</dbReference>
<protein>
    <recommendedName>
        <fullName evidence="2">Reverse transcriptase/retrotransposon-derived protein RNase H-like domain-containing protein</fullName>
    </recommendedName>
</protein>
<dbReference type="GO" id="GO:0003824">
    <property type="term" value="F:catalytic activity"/>
    <property type="evidence" value="ECO:0007669"/>
    <property type="project" value="UniProtKB-KW"/>
</dbReference>
<evidence type="ECO:0000313" key="4">
    <source>
        <dbReference type="Proteomes" id="UP000765509"/>
    </source>
</evidence>
<keyword evidence="1" id="KW-0511">Multifunctional enzyme</keyword>
<dbReference type="InterPro" id="IPR043502">
    <property type="entry name" value="DNA/RNA_pol_sf"/>
</dbReference>
<evidence type="ECO:0000259" key="2">
    <source>
        <dbReference type="Pfam" id="PF17919"/>
    </source>
</evidence>